<keyword evidence="1" id="KW-0175">Coiled coil</keyword>
<dbReference type="EMBL" id="CP119312">
    <property type="protein sequence ID" value="WEK04061.1"/>
    <property type="molecule type" value="Genomic_DNA"/>
</dbReference>
<accession>A0AAJ5VSL2</accession>
<evidence type="ECO:0000256" key="1">
    <source>
        <dbReference type="SAM" id="Coils"/>
    </source>
</evidence>
<sequence>MAKPSGPRLSRRKADLHEALHLRLIPLLRLAEGMALRRPGGLVDAQMRSLAEAALFDARGFRPRSRHECFPHAVLHYAPLAGQLGAALADLGAFQARHSHWDGGLGAQVWDVEGSLLPVRRLMPKLTNGPGRAAAATVAAVAAREAAALEEMRRKVELRIQQFRNR</sequence>
<dbReference type="AlphaFoldDB" id="A0AAJ5VSL2"/>
<dbReference type="Proteomes" id="UP001217476">
    <property type="component" value="Chromosome"/>
</dbReference>
<name>A0AAJ5VSL2_9HYPH</name>
<feature type="coiled-coil region" evidence="1">
    <location>
        <begin position="139"/>
        <end position="166"/>
    </location>
</feature>
<evidence type="ECO:0000313" key="3">
    <source>
        <dbReference type="Proteomes" id="UP001217476"/>
    </source>
</evidence>
<gene>
    <name evidence="2" type="ORF">P0Y65_18030</name>
</gene>
<protein>
    <submittedName>
        <fullName evidence="2">Uncharacterized protein</fullName>
    </submittedName>
</protein>
<proteinExistence type="predicted"/>
<evidence type="ECO:0000313" key="2">
    <source>
        <dbReference type="EMBL" id="WEK04061.1"/>
    </source>
</evidence>
<organism evidence="2 3">
    <name type="scientific">Candidatus Devosia phytovorans</name>
    <dbReference type="NCBI Taxonomy" id="3121372"/>
    <lineage>
        <taxon>Bacteria</taxon>
        <taxon>Pseudomonadati</taxon>
        <taxon>Pseudomonadota</taxon>
        <taxon>Alphaproteobacteria</taxon>
        <taxon>Hyphomicrobiales</taxon>
        <taxon>Devosiaceae</taxon>
        <taxon>Devosia</taxon>
    </lineage>
</organism>
<reference evidence="2" key="1">
    <citation type="submission" date="2023-03" db="EMBL/GenBank/DDBJ databases">
        <title>Andean soil-derived lignocellulolytic bacterial consortium as a source of novel taxa and putative plastic-active enzymes.</title>
        <authorList>
            <person name="Diaz-Garcia L."/>
            <person name="Chuvochina M."/>
            <person name="Feuerriegel G."/>
            <person name="Bunk B."/>
            <person name="Sproer C."/>
            <person name="Streit W.R."/>
            <person name="Rodriguez L.M."/>
            <person name="Overmann J."/>
            <person name="Jimenez D.J."/>
        </authorList>
    </citation>
    <scope>NUCLEOTIDE SEQUENCE</scope>
    <source>
        <strain evidence="2">MAG 4196</strain>
    </source>
</reference>